<reference evidence="1 2" key="1">
    <citation type="submission" date="2017-01" db="EMBL/GenBank/DDBJ databases">
        <authorList>
            <person name="Wolfgang W.J."/>
            <person name="Cole J."/>
            <person name="Wroblewski D."/>
            <person name="Mcginnis J."/>
            <person name="Musser K.A."/>
        </authorList>
    </citation>
    <scope>NUCLEOTIDE SEQUENCE [LARGE SCALE GENOMIC DNA]</scope>
    <source>
        <strain evidence="1 2">93087</strain>
    </source>
</reference>
<organism evidence="1 2">
    <name type="scientific">Neisseria dumasiana</name>
    <dbReference type="NCBI Taxonomy" id="1931275"/>
    <lineage>
        <taxon>Bacteria</taxon>
        <taxon>Pseudomonadati</taxon>
        <taxon>Pseudomonadota</taxon>
        <taxon>Betaproteobacteria</taxon>
        <taxon>Neisseriales</taxon>
        <taxon>Neisseriaceae</taxon>
        <taxon>Neisseria</taxon>
    </lineage>
</organism>
<name>A0ABX3WLZ0_9NEIS</name>
<dbReference type="InterPro" id="IPR019734">
    <property type="entry name" value="TPR_rpt"/>
</dbReference>
<sequence>MYLQNQNPDLANEINELICSSNDLTDIEDKLATKLKAWDLIPEPKTSWVEPTSSVANGISRVYEKKGNYKTALDWILLSLKARETEPAASVFCDAGVIYFELDDMENAYKYFQLAYDELRYQPFSYRDKKYWQFYKQRKEELNPKKKTKK</sequence>
<dbReference type="EMBL" id="MTAC01000023">
    <property type="protein sequence ID" value="OSI33136.1"/>
    <property type="molecule type" value="Genomic_DNA"/>
</dbReference>
<keyword evidence="2" id="KW-1185">Reference proteome</keyword>
<protein>
    <recommendedName>
        <fullName evidence="3">Tetratricopeptide repeat protein</fullName>
    </recommendedName>
</protein>
<dbReference type="SUPFAM" id="SSF48452">
    <property type="entry name" value="TPR-like"/>
    <property type="match status" value="1"/>
</dbReference>
<dbReference type="Gene3D" id="1.25.40.10">
    <property type="entry name" value="Tetratricopeptide repeat domain"/>
    <property type="match status" value="1"/>
</dbReference>
<dbReference type="InterPro" id="IPR011990">
    <property type="entry name" value="TPR-like_helical_dom_sf"/>
</dbReference>
<gene>
    <name evidence="1" type="ORF">BV913_08995</name>
</gene>
<dbReference type="RefSeq" id="WP_085418678.1">
    <property type="nucleotide sequence ID" value="NZ_CP091509.1"/>
</dbReference>
<evidence type="ECO:0000313" key="2">
    <source>
        <dbReference type="Proteomes" id="UP000193346"/>
    </source>
</evidence>
<dbReference type="Pfam" id="PF13181">
    <property type="entry name" value="TPR_8"/>
    <property type="match status" value="1"/>
</dbReference>
<dbReference type="Proteomes" id="UP000193346">
    <property type="component" value="Unassembled WGS sequence"/>
</dbReference>
<evidence type="ECO:0008006" key="3">
    <source>
        <dbReference type="Google" id="ProtNLM"/>
    </source>
</evidence>
<comment type="caution">
    <text evidence="1">The sequence shown here is derived from an EMBL/GenBank/DDBJ whole genome shotgun (WGS) entry which is preliminary data.</text>
</comment>
<accession>A0ABX3WLZ0</accession>
<evidence type="ECO:0000313" key="1">
    <source>
        <dbReference type="EMBL" id="OSI33136.1"/>
    </source>
</evidence>
<proteinExistence type="predicted"/>